<dbReference type="InterPro" id="IPR059242">
    <property type="entry name" value="mS23_dom"/>
</dbReference>
<dbReference type="GO" id="GO:0031965">
    <property type="term" value="C:nuclear membrane"/>
    <property type="evidence" value="ECO:0007669"/>
    <property type="project" value="Ensembl"/>
</dbReference>
<evidence type="ECO:0000256" key="4">
    <source>
        <dbReference type="ARBA" id="ARBA00023128"/>
    </source>
</evidence>
<dbReference type="GO" id="GO:0003735">
    <property type="term" value="F:structural constituent of ribosome"/>
    <property type="evidence" value="ECO:0007669"/>
    <property type="project" value="InterPro"/>
</dbReference>
<dbReference type="Pfam" id="PF10484">
    <property type="entry name" value="MRP-S23"/>
    <property type="match status" value="1"/>
</dbReference>
<evidence type="ECO:0000256" key="1">
    <source>
        <dbReference type="ARBA" id="ARBA00004173"/>
    </source>
</evidence>
<accession>A0A8D0G7V4</accession>
<keyword evidence="4" id="KW-0496">Mitochondrion</keyword>
<proteinExistence type="inferred from homology"/>
<evidence type="ECO:0000256" key="6">
    <source>
        <dbReference type="ARBA" id="ARBA00035137"/>
    </source>
</evidence>
<dbReference type="GO" id="GO:0005739">
    <property type="term" value="C:mitochondrion"/>
    <property type="evidence" value="ECO:0007669"/>
    <property type="project" value="Ensembl"/>
</dbReference>
<evidence type="ECO:0000313" key="8">
    <source>
        <dbReference type="Ensembl" id="ENSSPUP00000001113.1"/>
    </source>
</evidence>
<sequence>MAGSRLEKLGTVFTRTRDLMRSGVMPVSKKPLWYDVYVAFPPLREPFYRESRPYYGKAKDVIPPILYKEDEIRAKFYEAYGNGPRYFQLSRLNFKSSCQRFVEKFNELQRQGEIEDNKLFEETGKALLAEGLVLRRKGSASVSQRGLLKAQSKTPVLAMRLQTICEEMKEEKESQQEQ</sequence>
<evidence type="ECO:0000259" key="7">
    <source>
        <dbReference type="Pfam" id="PF10484"/>
    </source>
</evidence>
<gene>
    <name evidence="8" type="primary">MRPS23</name>
</gene>
<keyword evidence="5" id="KW-0687">Ribonucleoprotein</keyword>
<dbReference type="PANTHER" id="PTHR15925">
    <property type="entry name" value="MITOCHONDRIAL RIBOSOMAL PROTEIN S23"/>
    <property type="match status" value="1"/>
</dbReference>
<protein>
    <recommendedName>
        <fullName evidence="6">Small ribosomal subunit protein mS23</fullName>
    </recommendedName>
</protein>
<name>A0A8D0G7V4_SPHPU</name>
<dbReference type="InterPro" id="IPR019520">
    <property type="entry name" value="Ribosomal_mS23_met"/>
</dbReference>
<evidence type="ECO:0000256" key="2">
    <source>
        <dbReference type="ARBA" id="ARBA00009864"/>
    </source>
</evidence>
<dbReference type="GO" id="GO:0006412">
    <property type="term" value="P:translation"/>
    <property type="evidence" value="ECO:0007669"/>
    <property type="project" value="InterPro"/>
</dbReference>
<dbReference type="Proteomes" id="UP000694392">
    <property type="component" value="Unplaced"/>
</dbReference>
<keyword evidence="9" id="KW-1185">Reference proteome</keyword>
<evidence type="ECO:0000256" key="5">
    <source>
        <dbReference type="ARBA" id="ARBA00023274"/>
    </source>
</evidence>
<feature type="domain" description="Small ribosomal subunit protein mS23 conserved" evidence="7">
    <location>
        <begin position="2"/>
        <end position="131"/>
    </location>
</feature>
<dbReference type="InterPro" id="IPR023611">
    <property type="entry name" value="mS23_dom_met"/>
</dbReference>
<evidence type="ECO:0000256" key="3">
    <source>
        <dbReference type="ARBA" id="ARBA00022980"/>
    </source>
</evidence>
<reference evidence="8" key="1">
    <citation type="submission" date="2025-08" db="UniProtKB">
        <authorList>
            <consortium name="Ensembl"/>
        </authorList>
    </citation>
    <scope>IDENTIFICATION</scope>
</reference>
<dbReference type="OMA" id="TEDKPIW"/>
<dbReference type="GO" id="GO:0005840">
    <property type="term" value="C:ribosome"/>
    <property type="evidence" value="ECO:0007669"/>
    <property type="project" value="InterPro"/>
</dbReference>
<dbReference type="PANTHER" id="PTHR15925:SF2">
    <property type="entry name" value="SMALL RIBOSOMAL SUBUNIT PROTEIN MS23"/>
    <property type="match status" value="1"/>
</dbReference>
<keyword evidence="3" id="KW-0689">Ribosomal protein</keyword>
<comment type="similarity">
    <text evidence="2">Belongs to the mitochondrion-specific ribosomal protein mS23 family.</text>
</comment>
<evidence type="ECO:0000313" key="9">
    <source>
        <dbReference type="Proteomes" id="UP000694392"/>
    </source>
</evidence>
<dbReference type="CDD" id="cd23701">
    <property type="entry name" value="At1g26750"/>
    <property type="match status" value="1"/>
</dbReference>
<dbReference type="GeneTree" id="ENSGT00390000009030"/>
<organism evidence="8 9">
    <name type="scientific">Sphenodon punctatus</name>
    <name type="common">Tuatara</name>
    <name type="synonym">Hatteria punctata</name>
    <dbReference type="NCBI Taxonomy" id="8508"/>
    <lineage>
        <taxon>Eukaryota</taxon>
        <taxon>Metazoa</taxon>
        <taxon>Chordata</taxon>
        <taxon>Craniata</taxon>
        <taxon>Vertebrata</taxon>
        <taxon>Euteleostomi</taxon>
        <taxon>Lepidosauria</taxon>
        <taxon>Sphenodontia</taxon>
        <taxon>Sphenodontidae</taxon>
        <taxon>Sphenodon</taxon>
    </lineage>
</organism>
<reference evidence="8" key="2">
    <citation type="submission" date="2025-09" db="UniProtKB">
        <authorList>
            <consortium name="Ensembl"/>
        </authorList>
    </citation>
    <scope>IDENTIFICATION</scope>
</reference>
<dbReference type="AlphaFoldDB" id="A0A8D0G7V4"/>
<dbReference type="Ensembl" id="ENSSPUT00000001174.1">
    <property type="protein sequence ID" value="ENSSPUP00000001113.1"/>
    <property type="gene ID" value="ENSSPUG00000000886.1"/>
</dbReference>
<comment type="subcellular location">
    <subcellularLocation>
        <location evidence="1">Mitochondrion</location>
    </subcellularLocation>
</comment>